<comment type="similarity">
    <text evidence="1">Belongs to the 'GDXG' lipolytic enzyme family.</text>
</comment>
<evidence type="ECO:0000256" key="2">
    <source>
        <dbReference type="ARBA" id="ARBA00022801"/>
    </source>
</evidence>
<gene>
    <name evidence="5" type="ORF">ACFFRI_08540</name>
</gene>
<dbReference type="SUPFAM" id="SSF53474">
    <property type="entry name" value="alpha/beta-Hydrolases"/>
    <property type="match status" value="1"/>
</dbReference>
<feature type="active site" evidence="3">
    <location>
        <position position="154"/>
    </location>
</feature>
<evidence type="ECO:0000256" key="3">
    <source>
        <dbReference type="PROSITE-ProRule" id="PRU10038"/>
    </source>
</evidence>
<dbReference type="Proteomes" id="UP001589750">
    <property type="component" value="Unassembled WGS sequence"/>
</dbReference>
<dbReference type="PANTHER" id="PTHR48081:SF8">
    <property type="entry name" value="ALPHA_BETA HYDROLASE FOLD-3 DOMAIN-CONTAINING PROTEIN-RELATED"/>
    <property type="match status" value="1"/>
</dbReference>
<reference evidence="5 6" key="1">
    <citation type="submission" date="2024-09" db="EMBL/GenBank/DDBJ databases">
        <authorList>
            <person name="Sun Q."/>
            <person name="Mori K."/>
        </authorList>
    </citation>
    <scope>NUCLEOTIDE SEQUENCE [LARGE SCALE GENOMIC DNA]</scope>
    <source>
        <strain evidence="5 6">JCM 9626</strain>
    </source>
</reference>
<protein>
    <submittedName>
        <fullName evidence="5">Alpha/beta hydrolase</fullName>
    </submittedName>
</protein>
<sequence>MPSLLHAFYAYAVPRLRGASGLDDPAAERARVEARHAGPDFVFRRLPTGLVPGFERRYEVGQRRVPFPVHTIRPRGQRPRTTVYYLHGGGYVAPTDAVHVRYATRLARVLDAEVVLPFYPLAPEHTWRDSHDALADDLAEHTARQDRVVLAGDSAGGGLALALLQTLRDRGARLPTHVVLHSPWVDLTTSTPDTRDLDAIDPWLSLDKLTAYAGWWAGDAADLARPEVSPGLGDLTGLPPTLVTCGTRDLLVPGCRLLADRAAAARWPLTYLEAPDLIHVFALLPGLPEARRAWRHTKEFLT</sequence>
<accession>A0ABV5KBP9</accession>
<proteinExistence type="inferred from homology"/>
<dbReference type="InterPro" id="IPR050300">
    <property type="entry name" value="GDXG_lipolytic_enzyme"/>
</dbReference>
<evidence type="ECO:0000313" key="6">
    <source>
        <dbReference type="Proteomes" id="UP001589750"/>
    </source>
</evidence>
<organism evidence="5 6">
    <name type="scientific">Nocardioides plantarum</name>
    <dbReference type="NCBI Taxonomy" id="29299"/>
    <lineage>
        <taxon>Bacteria</taxon>
        <taxon>Bacillati</taxon>
        <taxon>Actinomycetota</taxon>
        <taxon>Actinomycetes</taxon>
        <taxon>Propionibacteriales</taxon>
        <taxon>Nocardioidaceae</taxon>
        <taxon>Nocardioides</taxon>
    </lineage>
</organism>
<comment type="caution">
    <text evidence="5">The sequence shown here is derived from an EMBL/GenBank/DDBJ whole genome shotgun (WGS) entry which is preliminary data.</text>
</comment>
<keyword evidence="2 5" id="KW-0378">Hydrolase</keyword>
<dbReference type="RefSeq" id="WP_170215480.1">
    <property type="nucleotide sequence ID" value="NZ_JBHMDG010000011.1"/>
</dbReference>
<feature type="domain" description="Alpha/beta hydrolase fold-3" evidence="4">
    <location>
        <begin position="83"/>
        <end position="282"/>
    </location>
</feature>
<dbReference type="PROSITE" id="PS01174">
    <property type="entry name" value="LIPASE_GDXG_SER"/>
    <property type="match status" value="1"/>
</dbReference>
<dbReference type="Gene3D" id="3.40.50.1820">
    <property type="entry name" value="alpha/beta hydrolase"/>
    <property type="match status" value="1"/>
</dbReference>
<dbReference type="EMBL" id="JBHMDG010000011">
    <property type="protein sequence ID" value="MFB9313089.1"/>
    <property type="molecule type" value="Genomic_DNA"/>
</dbReference>
<dbReference type="InterPro" id="IPR033140">
    <property type="entry name" value="Lipase_GDXG_put_SER_AS"/>
</dbReference>
<evidence type="ECO:0000256" key="1">
    <source>
        <dbReference type="ARBA" id="ARBA00010515"/>
    </source>
</evidence>
<dbReference type="InterPro" id="IPR029058">
    <property type="entry name" value="AB_hydrolase_fold"/>
</dbReference>
<dbReference type="GO" id="GO:0016787">
    <property type="term" value="F:hydrolase activity"/>
    <property type="evidence" value="ECO:0007669"/>
    <property type="project" value="UniProtKB-KW"/>
</dbReference>
<evidence type="ECO:0000313" key="5">
    <source>
        <dbReference type="EMBL" id="MFB9313089.1"/>
    </source>
</evidence>
<dbReference type="Pfam" id="PF07859">
    <property type="entry name" value="Abhydrolase_3"/>
    <property type="match status" value="1"/>
</dbReference>
<evidence type="ECO:0000259" key="4">
    <source>
        <dbReference type="Pfam" id="PF07859"/>
    </source>
</evidence>
<keyword evidence="6" id="KW-1185">Reference proteome</keyword>
<dbReference type="PANTHER" id="PTHR48081">
    <property type="entry name" value="AB HYDROLASE SUPERFAMILY PROTEIN C4A8.06C"/>
    <property type="match status" value="1"/>
</dbReference>
<dbReference type="InterPro" id="IPR013094">
    <property type="entry name" value="AB_hydrolase_3"/>
</dbReference>
<name>A0ABV5KBP9_9ACTN</name>